<protein>
    <submittedName>
        <fullName evidence="1">Uncharacterized protein</fullName>
    </submittedName>
</protein>
<gene>
    <name evidence="1" type="ORF">SDC9_142235</name>
</gene>
<organism evidence="1">
    <name type="scientific">bioreactor metagenome</name>
    <dbReference type="NCBI Taxonomy" id="1076179"/>
    <lineage>
        <taxon>unclassified sequences</taxon>
        <taxon>metagenomes</taxon>
        <taxon>ecological metagenomes</taxon>
    </lineage>
</organism>
<dbReference type="AlphaFoldDB" id="A0A645DZX6"/>
<sequence>MHAGFGRRIIGLPELALAAVDRRDVDDATPAALDHRINERLGDVEHGVQVGVQYGIPTGLVELAQRCIAGDAGVVHQDVDPMTVGVDAPRQFLR</sequence>
<dbReference type="EMBL" id="VSSQ01041616">
    <property type="protein sequence ID" value="MPM95084.1"/>
    <property type="molecule type" value="Genomic_DNA"/>
</dbReference>
<comment type="caution">
    <text evidence="1">The sequence shown here is derived from an EMBL/GenBank/DDBJ whole genome shotgun (WGS) entry which is preliminary data.</text>
</comment>
<name>A0A645DZX6_9ZZZZ</name>
<proteinExistence type="predicted"/>
<accession>A0A645DZX6</accession>
<reference evidence="1" key="1">
    <citation type="submission" date="2019-08" db="EMBL/GenBank/DDBJ databases">
        <authorList>
            <person name="Kucharzyk K."/>
            <person name="Murdoch R.W."/>
            <person name="Higgins S."/>
            <person name="Loffler F."/>
        </authorList>
    </citation>
    <scope>NUCLEOTIDE SEQUENCE</scope>
</reference>
<evidence type="ECO:0000313" key="1">
    <source>
        <dbReference type="EMBL" id="MPM95084.1"/>
    </source>
</evidence>